<proteinExistence type="predicted"/>
<dbReference type="RefSeq" id="WP_083250158.1">
    <property type="nucleotide sequence ID" value="NZ_CP034157.1"/>
</dbReference>
<evidence type="ECO:0000313" key="1">
    <source>
        <dbReference type="EMBL" id="OEL11360.1"/>
    </source>
</evidence>
<dbReference type="AlphaFoldDB" id="A0A1E5UER2"/>
<comment type="caution">
    <text evidence="1">The sequence shown here is derived from an EMBL/GenBank/DDBJ whole genome shotgun (WGS) entry which is preliminary data.</text>
</comment>
<accession>A0A1E5UER2</accession>
<protein>
    <recommendedName>
        <fullName evidence="3">GNAT family N-acetyltransferase</fullName>
    </recommendedName>
</protein>
<evidence type="ECO:0000313" key="2">
    <source>
        <dbReference type="Proteomes" id="UP000095601"/>
    </source>
</evidence>
<dbReference type="OrthoDB" id="1113003at2"/>
<evidence type="ECO:0008006" key="3">
    <source>
        <dbReference type="Google" id="ProtNLM"/>
    </source>
</evidence>
<dbReference type="STRING" id="237258.SAMN04489756_101121"/>
<organism evidence="1 2">
    <name type="scientific">Cloacibacterium normanense</name>
    <dbReference type="NCBI Taxonomy" id="237258"/>
    <lineage>
        <taxon>Bacteria</taxon>
        <taxon>Pseudomonadati</taxon>
        <taxon>Bacteroidota</taxon>
        <taxon>Flavobacteriia</taxon>
        <taxon>Flavobacteriales</taxon>
        <taxon>Weeksellaceae</taxon>
    </lineage>
</organism>
<keyword evidence="2" id="KW-1185">Reference proteome</keyword>
<dbReference type="Proteomes" id="UP000095601">
    <property type="component" value="Unassembled WGS sequence"/>
</dbReference>
<dbReference type="EMBL" id="MKGI01000043">
    <property type="protein sequence ID" value="OEL11360.1"/>
    <property type="molecule type" value="Genomic_DNA"/>
</dbReference>
<gene>
    <name evidence="1" type="ORF">BHF72_2230</name>
</gene>
<dbReference type="PATRIC" id="fig|237258.4.peg.2391"/>
<name>A0A1E5UER2_9FLAO</name>
<sequence length="298" mass="35774">MIKRLKYEEIDWQKYQNCLDNSEQKIYSAEKKFLDVTAKNNWDMLVFDDYKAIMPVPFIKKLGLKIVVNPKLTQQLGVFSHKDSVDINELFLDFLQKNYKVWYYAFNEKNSFKTELKRRKNFVLESDSYENIRDKYSPKRKRKLRLNPDVADFSEIKENVYFEDAKKFIENNLLGAENIRDKSSFLEIIQRFYENKLIDFYGFYFKGRLINLIAIYQEKYTSVLLGTYNLKELVKFNGASNLIDYAIKKNIELRNFDFEGGELPNMEEYFRGFRAAVKSYPYIENSKIQLLKSYFIRQ</sequence>
<reference evidence="1 2" key="1">
    <citation type="submission" date="2016-09" db="EMBL/GenBank/DDBJ databases">
        <authorList>
            <person name="Capua I."/>
            <person name="De Benedictis P."/>
            <person name="Joannis T."/>
            <person name="Lombin L.H."/>
            <person name="Cattoli G."/>
        </authorList>
    </citation>
    <scope>NUCLEOTIDE SEQUENCE [LARGE SCALE GENOMIC DNA]</scope>
    <source>
        <strain evidence="1 2">NRS-1</strain>
    </source>
</reference>
<dbReference type="KEGG" id="cnr:EB819_04415"/>